<protein>
    <submittedName>
        <fullName evidence="1">Uncharacterized protein</fullName>
    </submittedName>
</protein>
<reference evidence="1" key="1">
    <citation type="journal article" date="2021" name="Proc. Natl. Acad. Sci. U.S.A.">
        <title>A Catalog of Tens of Thousands of Viruses from Human Metagenomes Reveals Hidden Associations with Chronic Diseases.</title>
        <authorList>
            <person name="Tisza M.J."/>
            <person name="Buck C.B."/>
        </authorList>
    </citation>
    <scope>NUCLEOTIDE SEQUENCE</scope>
    <source>
        <strain evidence="1">CtqfO1</strain>
    </source>
</reference>
<evidence type="ECO:0000313" key="1">
    <source>
        <dbReference type="EMBL" id="DAF57434.1"/>
    </source>
</evidence>
<name>A0A8S5T3T1_9CAUD</name>
<organism evidence="1">
    <name type="scientific">Myoviridae sp. ctqfO1</name>
    <dbReference type="NCBI Taxonomy" id="2827710"/>
    <lineage>
        <taxon>Viruses</taxon>
        <taxon>Duplodnaviria</taxon>
        <taxon>Heunggongvirae</taxon>
        <taxon>Uroviricota</taxon>
        <taxon>Caudoviricetes</taxon>
    </lineage>
</organism>
<sequence>MHLQCLFLLYLWLKNFCTFLSYVTIGTDYIIT</sequence>
<proteinExistence type="predicted"/>
<accession>A0A8S5T3T1</accession>
<dbReference type="EMBL" id="BK032734">
    <property type="protein sequence ID" value="DAF57434.1"/>
    <property type="molecule type" value="Genomic_DNA"/>
</dbReference>